<evidence type="ECO:0000313" key="3">
    <source>
        <dbReference type="Proteomes" id="UP000054166"/>
    </source>
</evidence>
<evidence type="ECO:0000259" key="1">
    <source>
        <dbReference type="Pfam" id="PF18803"/>
    </source>
</evidence>
<reference evidence="3" key="2">
    <citation type="submission" date="2015-01" db="EMBL/GenBank/DDBJ databases">
        <title>Evolutionary Origins and Diversification of the Mycorrhizal Mutualists.</title>
        <authorList>
            <consortium name="DOE Joint Genome Institute"/>
            <consortium name="Mycorrhizal Genomics Consortium"/>
            <person name="Kohler A."/>
            <person name="Kuo A."/>
            <person name="Nagy L.G."/>
            <person name="Floudas D."/>
            <person name="Copeland A."/>
            <person name="Barry K.W."/>
            <person name="Cichocki N."/>
            <person name="Veneault-Fourrey C."/>
            <person name="LaButti K."/>
            <person name="Lindquist E.A."/>
            <person name="Lipzen A."/>
            <person name="Lundell T."/>
            <person name="Morin E."/>
            <person name="Murat C."/>
            <person name="Riley R."/>
            <person name="Ohm R."/>
            <person name="Sun H."/>
            <person name="Tunlid A."/>
            <person name="Henrissat B."/>
            <person name="Grigoriev I.V."/>
            <person name="Hibbett D.S."/>
            <person name="Martin F."/>
        </authorList>
    </citation>
    <scope>NUCLEOTIDE SEQUENCE [LARGE SCALE GENOMIC DNA]</scope>
    <source>
        <strain evidence="3">F 1598</strain>
    </source>
</reference>
<feature type="domain" description="CxC2-like cysteine cluster KDZ transposase-associated" evidence="1">
    <location>
        <begin position="70"/>
        <end position="177"/>
    </location>
</feature>
<dbReference type="Pfam" id="PF18803">
    <property type="entry name" value="CxC2"/>
    <property type="match status" value="1"/>
</dbReference>
<dbReference type="InParanoid" id="A0A0C3BIR6"/>
<dbReference type="OrthoDB" id="2682806at2759"/>
<proteinExistence type="predicted"/>
<organism evidence="2 3">
    <name type="scientific">Piloderma croceum (strain F 1598)</name>
    <dbReference type="NCBI Taxonomy" id="765440"/>
    <lineage>
        <taxon>Eukaryota</taxon>
        <taxon>Fungi</taxon>
        <taxon>Dikarya</taxon>
        <taxon>Basidiomycota</taxon>
        <taxon>Agaricomycotina</taxon>
        <taxon>Agaricomycetes</taxon>
        <taxon>Agaricomycetidae</taxon>
        <taxon>Atheliales</taxon>
        <taxon>Atheliaceae</taxon>
        <taxon>Piloderma</taxon>
    </lineage>
</organism>
<reference evidence="2 3" key="1">
    <citation type="submission" date="2014-04" db="EMBL/GenBank/DDBJ databases">
        <authorList>
            <consortium name="DOE Joint Genome Institute"/>
            <person name="Kuo A."/>
            <person name="Tarkka M."/>
            <person name="Buscot F."/>
            <person name="Kohler A."/>
            <person name="Nagy L.G."/>
            <person name="Floudas D."/>
            <person name="Copeland A."/>
            <person name="Barry K.W."/>
            <person name="Cichocki N."/>
            <person name="Veneault-Fourrey C."/>
            <person name="LaButti K."/>
            <person name="Lindquist E.A."/>
            <person name="Lipzen A."/>
            <person name="Lundell T."/>
            <person name="Morin E."/>
            <person name="Murat C."/>
            <person name="Sun H."/>
            <person name="Tunlid A."/>
            <person name="Henrissat B."/>
            <person name="Grigoriev I.V."/>
            <person name="Hibbett D.S."/>
            <person name="Martin F."/>
            <person name="Nordberg H.P."/>
            <person name="Cantor M.N."/>
            <person name="Hua S.X."/>
        </authorList>
    </citation>
    <scope>NUCLEOTIDE SEQUENCE [LARGE SCALE GENOMIC DNA]</scope>
    <source>
        <strain evidence="2 3">F 1598</strain>
    </source>
</reference>
<dbReference type="STRING" id="765440.A0A0C3BIR6"/>
<gene>
    <name evidence="2" type="ORF">PILCRDRAFT_56005</name>
</gene>
<name>A0A0C3BIR6_PILCF</name>
<keyword evidence="3" id="KW-1185">Reference proteome</keyword>
<sequence>FLKEFIRLDGRGDAELWNTCRLCAGVANIQCADCFGGEMFCSACTVDLHAISPFHLIEKWNGTFFESTTLKEIGLHIQLGHRAGDHCSNPRNAAGDDFVVVDSNGIHKVGLDYCGCEKACDQVTQLLRARLYPATTTAPKSAATFNTLEFFHLLSFESKASVFEFYYTLMRKTDNTGTTSV</sequence>
<feature type="non-terminal residue" evidence="2">
    <location>
        <position position="181"/>
    </location>
</feature>
<feature type="non-terminal residue" evidence="2">
    <location>
        <position position="1"/>
    </location>
</feature>
<dbReference type="AlphaFoldDB" id="A0A0C3BIR6"/>
<protein>
    <recommendedName>
        <fullName evidence="1">CxC2-like cysteine cluster KDZ transposase-associated domain-containing protein</fullName>
    </recommendedName>
</protein>
<dbReference type="InterPro" id="IPR041457">
    <property type="entry name" value="CxC2_KDZ-assoc"/>
</dbReference>
<dbReference type="HOGENOM" id="CLU_003703_1_2_1"/>
<evidence type="ECO:0000313" key="2">
    <source>
        <dbReference type="EMBL" id="KIM77247.1"/>
    </source>
</evidence>
<dbReference type="Proteomes" id="UP000054166">
    <property type="component" value="Unassembled WGS sequence"/>
</dbReference>
<dbReference type="EMBL" id="KN833027">
    <property type="protein sequence ID" value="KIM77247.1"/>
    <property type="molecule type" value="Genomic_DNA"/>
</dbReference>
<accession>A0A0C3BIR6</accession>